<evidence type="ECO:0000259" key="2">
    <source>
        <dbReference type="PROSITE" id="PS50943"/>
    </source>
</evidence>
<name>A0ABR7CZM0_9BACT</name>
<dbReference type="InterPro" id="IPR001387">
    <property type="entry name" value="Cro/C1-type_HTH"/>
</dbReference>
<keyword evidence="1" id="KW-0238">DNA-binding</keyword>
<organism evidence="3 4">
    <name type="scientific">Butyricimonas hominis</name>
    <dbReference type="NCBI Taxonomy" id="2763032"/>
    <lineage>
        <taxon>Bacteria</taxon>
        <taxon>Pseudomonadati</taxon>
        <taxon>Bacteroidota</taxon>
        <taxon>Bacteroidia</taxon>
        <taxon>Bacteroidales</taxon>
        <taxon>Odoribacteraceae</taxon>
        <taxon>Butyricimonas</taxon>
    </lineage>
</organism>
<dbReference type="InterPro" id="IPR010982">
    <property type="entry name" value="Lambda_DNA-bd_dom_sf"/>
</dbReference>
<dbReference type="PANTHER" id="PTHR46797">
    <property type="entry name" value="HTH-TYPE TRANSCRIPTIONAL REGULATOR"/>
    <property type="match status" value="1"/>
</dbReference>
<dbReference type="EMBL" id="JACOOH010000002">
    <property type="protein sequence ID" value="MBC5620770.1"/>
    <property type="molecule type" value="Genomic_DNA"/>
</dbReference>
<dbReference type="PANTHER" id="PTHR46797:SF1">
    <property type="entry name" value="METHYLPHOSPHONATE SYNTHASE"/>
    <property type="match status" value="1"/>
</dbReference>
<dbReference type="InterPro" id="IPR050807">
    <property type="entry name" value="TransReg_Diox_bact_type"/>
</dbReference>
<dbReference type="Pfam" id="PF01381">
    <property type="entry name" value="HTH_3"/>
    <property type="match status" value="1"/>
</dbReference>
<dbReference type="SMART" id="SM00530">
    <property type="entry name" value="HTH_XRE"/>
    <property type="match status" value="1"/>
</dbReference>
<gene>
    <name evidence="3" type="ORF">H8S64_06635</name>
</gene>
<dbReference type="PROSITE" id="PS50943">
    <property type="entry name" value="HTH_CROC1"/>
    <property type="match status" value="1"/>
</dbReference>
<sequence length="97" mass="10975">MTKLVSHSELLDKYIGAKGSPRREKFEAELRTDILAAKIKEMRLKRNMTQSELAELVGKDKTQISKIERGRNLTISTIVQIVEALGGKINFDIQFVS</sequence>
<dbReference type="CDD" id="cd00093">
    <property type="entry name" value="HTH_XRE"/>
    <property type="match status" value="1"/>
</dbReference>
<comment type="caution">
    <text evidence="3">The sequence shown here is derived from an EMBL/GenBank/DDBJ whole genome shotgun (WGS) entry which is preliminary data.</text>
</comment>
<dbReference type="Gene3D" id="1.10.260.40">
    <property type="entry name" value="lambda repressor-like DNA-binding domains"/>
    <property type="match status" value="1"/>
</dbReference>
<evidence type="ECO:0000313" key="3">
    <source>
        <dbReference type="EMBL" id="MBC5620770.1"/>
    </source>
</evidence>
<feature type="domain" description="HTH cro/C1-type" evidence="2">
    <location>
        <begin position="39"/>
        <end position="96"/>
    </location>
</feature>
<accession>A0ABR7CZM0</accession>
<reference evidence="3 4" key="1">
    <citation type="submission" date="2020-08" db="EMBL/GenBank/DDBJ databases">
        <title>Genome public.</title>
        <authorList>
            <person name="Liu C."/>
            <person name="Sun Q."/>
        </authorList>
    </citation>
    <scope>NUCLEOTIDE SEQUENCE [LARGE SCALE GENOMIC DNA]</scope>
    <source>
        <strain evidence="3 4">NSJ-56</strain>
    </source>
</reference>
<keyword evidence="4" id="KW-1185">Reference proteome</keyword>
<dbReference type="Proteomes" id="UP000646484">
    <property type="component" value="Unassembled WGS sequence"/>
</dbReference>
<dbReference type="SUPFAM" id="SSF47413">
    <property type="entry name" value="lambda repressor-like DNA-binding domains"/>
    <property type="match status" value="1"/>
</dbReference>
<protein>
    <submittedName>
        <fullName evidence="3">Helix-turn-helix transcriptional regulator</fullName>
    </submittedName>
</protein>
<evidence type="ECO:0000313" key="4">
    <source>
        <dbReference type="Proteomes" id="UP000646484"/>
    </source>
</evidence>
<proteinExistence type="predicted"/>
<dbReference type="RefSeq" id="WP_186975433.1">
    <property type="nucleotide sequence ID" value="NZ_JACOOH010000002.1"/>
</dbReference>
<evidence type="ECO:0000256" key="1">
    <source>
        <dbReference type="ARBA" id="ARBA00023125"/>
    </source>
</evidence>